<dbReference type="InterPro" id="IPR036046">
    <property type="entry name" value="Acylphosphatase-like_dom_sf"/>
</dbReference>
<protein>
    <submittedName>
        <fullName evidence="2">BLUF domain-containing protein</fullName>
    </submittedName>
</protein>
<dbReference type="Gene3D" id="3.30.70.100">
    <property type="match status" value="1"/>
</dbReference>
<evidence type="ECO:0000259" key="1">
    <source>
        <dbReference type="PROSITE" id="PS50925"/>
    </source>
</evidence>
<organism evidence="2 3">
    <name type="scientific">Jejudonia soesokkakensis</name>
    <dbReference type="NCBI Taxonomy" id="1323432"/>
    <lineage>
        <taxon>Bacteria</taxon>
        <taxon>Pseudomonadati</taxon>
        <taxon>Bacteroidota</taxon>
        <taxon>Flavobacteriia</taxon>
        <taxon>Flavobacteriales</taxon>
        <taxon>Flavobacteriaceae</taxon>
        <taxon>Jejudonia</taxon>
    </lineage>
</organism>
<dbReference type="SMART" id="SM01034">
    <property type="entry name" value="BLUF"/>
    <property type="match status" value="1"/>
</dbReference>
<dbReference type="PROSITE" id="PS50925">
    <property type="entry name" value="BLUF"/>
    <property type="match status" value="1"/>
</dbReference>
<dbReference type="Pfam" id="PF04940">
    <property type="entry name" value="BLUF"/>
    <property type="match status" value="1"/>
</dbReference>
<dbReference type="EMBL" id="JBHTBN010000003">
    <property type="protein sequence ID" value="MFC7357729.1"/>
    <property type="molecule type" value="Genomic_DNA"/>
</dbReference>
<dbReference type="InterPro" id="IPR007024">
    <property type="entry name" value="BLUF_domain"/>
</dbReference>
<gene>
    <name evidence="2" type="ORF">ACFQO1_08525</name>
</gene>
<reference evidence="3" key="1">
    <citation type="journal article" date="2019" name="Int. J. Syst. Evol. Microbiol.">
        <title>The Global Catalogue of Microorganisms (GCM) 10K type strain sequencing project: providing services to taxonomists for standard genome sequencing and annotation.</title>
        <authorList>
            <consortium name="The Broad Institute Genomics Platform"/>
            <consortium name="The Broad Institute Genome Sequencing Center for Infectious Disease"/>
            <person name="Wu L."/>
            <person name="Ma J."/>
        </authorList>
    </citation>
    <scope>NUCLEOTIDE SEQUENCE [LARGE SCALE GENOMIC DNA]</scope>
    <source>
        <strain evidence="3">CGMCC 1.16306</strain>
    </source>
</reference>
<comment type="caution">
    <text evidence="2">The sequence shown here is derived from an EMBL/GenBank/DDBJ whole genome shotgun (WGS) entry which is preliminary data.</text>
</comment>
<accession>A0ABW2MTZ3</accession>
<dbReference type="Proteomes" id="UP001596415">
    <property type="component" value="Unassembled WGS sequence"/>
</dbReference>
<dbReference type="SUPFAM" id="SSF54975">
    <property type="entry name" value="Acylphosphatase/BLUF domain-like"/>
    <property type="match status" value="1"/>
</dbReference>
<dbReference type="RefSeq" id="WP_380217578.1">
    <property type="nucleotide sequence ID" value="NZ_JBHTBN010000003.1"/>
</dbReference>
<name>A0ABW2MTZ3_9FLAO</name>
<evidence type="ECO:0000313" key="3">
    <source>
        <dbReference type="Proteomes" id="UP001596415"/>
    </source>
</evidence>
<sequence>MSYTICYVSKASENLTEEFINEIFEKTVKKNNLKNINGILLEGLGNFFQVLEGDKTIIEDLYQNSILKDNRHSGVFEIIRRETEFNVFSDYSSNFNVVKTPSDLRRIQEYLSRTRYNSTSEKIKRLLTPFISAPAEL</sequence>
<feature type="domain" description="BLUF" evidence="1">
    <location>
        <begin position="2"/>
        <end position="94"/>
    </location>
</feature>
<proteinExistence type="predicted"/>
<keyword evidence="3" id="KW-1185">Reference proteome</keyword>
<evidence type="ECO:0000313" key="2">
    <source>
        <dbReference type="EMBL" id="MFC7357729.1"/>
    </source>
</evidence>